<keyword evidence="4" id="KW-1185">Reference proteome</keyword>
<evidence type="ECO:0000256" key="1">
    <source>
        <dbReference type="SAM" id="Phobius"/>
    </source>
</evidence>
<dbReference type="Proteomes" id="UP000241074">
    <property type="component" value="Chromosome"/>
</dbReference>
<reference evidence="3 4" key="2">
    <citation type="submission" date="2018-03" db="EMBL/GenBank/DDBJ databases">
        <authorList>
            <person name="Keele B.F."/>
        </authorList>
    </citation>
    <scope>NUCLEOTIDE SEQUENCE [LARGE SCALE GENOMIC DNA]</scope>
    <source>
        <strain evidence="3 4">D13</strain>
    </source>
</reference>
<feature type="transmembrane region" description="Helical" evidence="1">
    <location>
        <begin position="112"/>
        <end position="133"/>
    </location>
</feature>
<dbReference type="RefSeq" id="WP_106889799.1">
    <property type="nucleotide sequence ID" value="NZ_CP027860.1"/>
</dbReference>
<dbReference type="Pfam" id="PF04116">
    <property type="entry name" value="FA_hydroxylase"/>
    <property type="match status" value="1"/>
</dbReference>
<gene>
    <name evidence="3" type="ORF">C7S18_01055</name>
</gene>
<keyword evidence="1" id="KW-0472">Membrane</keyword>
<dbReference type="AlphaFoldDB" id="A0A2P1PLZ7"/>
<feature type="domain" description="Fatty acid hydroxylase" evidence="2">
    <location>
        <begin position="58"/>
        <end position="213"/>
    </location>
</feature>
<dbReference type="GO" id="GO:0008610">
    <property type="term" value="P:lipid biosynthetic process"/>
    <property type="evidence" value="ECO:0007669"/>
    <property type="project" value="InterPro"/>
</dbReference>
<organism evidence="3 4">
    <name type="scientific">Ahniella affigens</name>
    <dbReference type="NCBI Taxonomy" id="2021234"/>
    <lineage>
        <taxon>Bacteria</taxon>
        <taxon>Pseudomonadati</taxon>
        <taxon>Pseudomonadota</taxon>
        <taxon>Gammaproteobacteria</taxon>
        <taxon>Lysobacterales</taxon>
        <taxon>Rhodanobacteraceae</taxon>
        <taxon>Ahniella</taxon>
    </lineage>
</organism>
<feature type="transmembrane region" description="Helical" evidence="1">
    <location>
        <begin position="139"/>
        <end position="161"/>
    </location>
</feature>
<reference evidence="3 4" key="1">
    <citation type="submission" date="2018-03" db="EMBL/GenBank/DDBJ databases">
        <title>Ahniella affigens gen. nov., sp. nov., a gammaproteobacterium isolated from sandy soil near a stream.</title>
        <authorList>
            <person name="Ko Y."/>
            <person name="Kim J.-H."/>
        </authorList>
    </citation>
    <scope>NUCLEOTIDE SEQUENCE [LARGE SCALE GENOMIC DNA]</scope>
    <source>
        <strain evidence="3 4">D13</strain>
    </source>
</reference>
<dbReference type="InterPro" id="IPR006694">
    <property type="entry name" value="Fatty_acid_hydroxylase"/>
</dbReference>
<sequence>MRTHDVEAFRSRYRSEIWPHYSAWLHGGFVLTYGIAVIAAFALHMAALKSWEWLALPLGLVIFNIGEYVIHRWWGHHKRLIGGLFYKRHTGDHHSFFVAGRMSFDGAQDWRVILFPAWLIVLFSVFVCVPAWWLGTQVFSPEFGALLGATLMVGYLMYEFFHACQHLPRQHWLLKLPWLKHMAYLHELHHRRDFMQQYNFNLVLPLTDWLVGSLRWAPPEALDEPAAAAVVGNERGSLENG</sequence>
<dbReference type="GO" id="GO:0005506">
    <property type="term" value="F:iron ion binding"/>
    <property type="evidence" value="ECO:0007669"/>
    <property type="project" value="InterPro"/>
</dbReference>
<proteinExistence type="predicted"/>
<accession>A0A2P1PLZ7</accession>
<dbReference type="GO" id="GO:0016491">
    <property type="term" value="F:oxidoreductase activity"/>
    <property type="evidence" value="ECO:0007669"/>
    <property type="project" value="InterPro"/>
</dbReference>
<dbReference type="OrthoDB" id="5291370at2"/>
<keyword evidence="1" id="KW-1133">Transmembrane helix</keyword>
<feature type="transmembrane region" description="Helical" evidence="1">
    <location>
        <begin position="21"/>
        <end position="47"/>
    </location>
</feature>
<evidence type="ECO:0000313" key="4">
    <source>
        <dbReference type="Proteomes" id="UP000241074"/>
    </source>
</evidence>
<dbReference type="EMBL" id="CP027860">
    <property type="protein sequence ID" value="AVP95870.1"/>
    <property type="molecule type" value="Genomic_DNA"/>
</dbReference>
<protein>
    <recommendedName>
        <fullName evidence="2">Fatty acid hydroxylase domain-containing protein</fullName>
    </recommendedName>
</protein>
<dbReference type="KEGG" id="xba:C7S18_01055"/>
<feature type="transmembrane region" description="Helical" evidence="1">
    <location>
        <begin position="53"/>
        <end position="70"/>
    </location>
</feature>
<evidence type="ECO:0000313" key="3">
    <source>
        <dbReference type="EMBL" id="AVP95870.1"/>
    </source>
</evidence>
<keyword evidence="1" id="KW-0812">Transmembrane</keyword>
<evidence type="ECO:0000259" key="2">
    <source>
        <dbReference type="Pfam" id="PF04116"/>
    </source>
</evidence>
<name>A0A2P1PLZ7_9GAMM</name>